<keyword evidence="3" id="KW-0809">Transit peptide</keyword>
<evidence type="ECO:0000313" key="10">
    <source>
        <dbReference type="Proteomes" id="UP001059041"/>
    </source>
</evidence>
<keyword evidence="5" id="KW-0496">Mitochondrion</keyword>
<dbReference type="InterPro" id="IPR038538">
    <property type="entry name" value="MTERF_sf"/>
</dbReference>
<evidence type="ECO:0000256" key="6">
    <source>
        <dbReference type="ARBA" id="ARBA00023163"/>
    </source>
</evidence>
<comment type="caution">
    <text evidence="9">The sequence shown here is derived from an EMBL/GenBank/DDBJ whole genome shotgun (WGS) entry which is preliminary data.</text>
</comment>
<dbReference type="Pfam" id="PF02536">
    <property type="entry name" value="mTERF"/>
    <property type="match status" value="1"/>
</dbReference>
<keyword evidence="6" id="KW-0804">Transcription</keyword>
<protein>
    <recommendedName>
        <fullName evidence="7">Transcription termination factor 3, mitochondrial</fullName>
    </recommendedName>
    <alternativeName>
        <fullName evidence="8">mTERF domain-containing protein 1, mitochondrial</fullName>
    </alternativeName>
</protein>
<dbReference type="FunFam" id="1.25.70.10:FF:000002">
    <property type="entry name" value="transcription termination factor 3, mitochondrial"/>
    <property type="match status" value="1"/>
</dbReference>
<dbReference type="AlphaFoldDB" id="A0A9W7TMM7"/>
<keyword evidence="4" id="KW-0805">Transcription regulation</keyword>
<evidence type="ECO:0000256" key="4">
    <source>
        <dbReference type="ARBA" id="ARBA00023015"/>
    </source>
</evidence>
<evidence type="ECO:0000256" key="7">
    <source>
        <dbReference type="ARBA" id="ARBA00071275"/>
    </source>
</evidence>
<dbReference type="GO" id="GO:0003676">
    <property type="term" value="F:nucleic acid binding"/>
    <property type="evidence" value="ECO:0007669"/>
    <property type="project" value="InterPro"/>
</dbReference>
<dbReference type="GO" id="GO:0061668">
    <property type="term" value="P:mitochondrial ribosome assembly"/>
    <property type="evidence" value="ECO:0007669"/>
    <property type="project" value="TreeGrafter"/>
</dbReference>
<gene>
    <name evidence="9" type="ORF">IRJ41_015879</name>
</gene>
<dbReference type="OrthoDB" id="637682at2759"/>
<organism evidence="9 10">
    <name type="scientific">Triplophysa rosa</name>
    <name type="common">Cave loach</name>
    <dbReference type="NCBI Taxonomy" id="992332"/>
    <lineage>
        <taxon>Eukaryota</taxon>
        <taxon>Metazoa</taxon>
        <taxon>Chordata</taxon>
        <taxon>Craniata</taxon>
        <taxon>Vertebrata</taxon>
        <taxon>Euteleostomi</taxon>
        <taxon>Actinopterygii</taxon>
        <taxon>Neopterygii</taxon>
        <taxon>Teleostei</taxon>
        <taxon>Ostariophysi</taxon>
        <taxon>Cypriniformes</taxon>
        <taxon>Nemacheilidae</taxon>
        <taxon>Triplophysa</taxon>
    </lineage>
</organism>
<evidence type="ECO:0000256" key="1">
    <source>
        <dbReference type="ARBA" id="ARBA00004173"/>
    </source>
</evidence>
<dbReference type="GO" id="GO:0005739">
    <property type="term" value="C:mitochondrion"/>
    <property type="evidence" value="ECO:0007669"/>
    <property type="project" value="UniProtKB-SubCell"/>
</dbReference>
<evidence type="ECO:0000313" key="9">
    <source>
        <dbReference type="EMBL" id="KAI7798832.1"/>
    </source>
</evidence>
<comment type="similarity">
    <text evidence="2">Belongs to the mTERF family.</text>
</comment>
<evidence type="ECO:0000256" key="2">
    <source>
        <dbReference type="ARBA" id="ARBA00007692"/>
    </source>
</evidence>
<proteinExistence type="inferred from homology"/>
<dbReference type="Proteomes" id="UP001059041">
    <property type="component" value="Linkage Group LG16"/>
</dbReference>
<reference evidence="9" key="1">
    <citation type="submission" date="2021-02" db="EMBL/GenBank/DDBJ databases">
        <title>Comparative genomics reveals that relaxation of natural selection precedes convergent phenotypic evolution of cavefish.</title>
        <authorList>
            <person name="Peng Z."/>
        </authorList>
    </citation>
    <scope>NUCLEOTIDE SEQUENCE</scope>
    <source>
        <tissue evidence="9">Muscle</tissue>
    </source>
</reference>
<keyword evidence="10" id="KW-1185">Reference proteome</keyword>
<dbReference type="GO" id="GO:0006355">
    <property type="term" value="P:regulation of DNA-templated transcription"/>
    <property type="evidence" value="ECO:0007669"/>
    <property type="project" value="UniProtKB-ARBA"/>
</dbReference>
<evidence type="ECO:0000256" key="5">
    <source>
        <dbReference type="ARBA" id="ARBA00023128"/>
    </source>
</evidence>
<dbReference type="PANTHER" id="PTHR13068">
    <property type="entry name" value="CGI-12 PROTEIN-RELATED"/>
    <property type="match status" value="1"/>
</dbReference>
<dbReference type="EMBL" id="JAFHDT010000016">
    <property type="protein sequence ID" value="KAI7798832.1"/>
    <property type="molecule type" value="Genomic_DNA"/>
</dbReference>
<accession>A0A9W7TMM7</accession>
<sequence>MHLCQRCVFVFRCGRISAAVQQSTRILHQRSHDTRSTAAMLQPSHKQLPVHNLSQKYNRETWRPCGMHLRALSSSVQNNSSHLTQKKDENHCVTYDSSDLHQESSQASLSNTHNIGLDAGVRPSPFQEICEEEAVRIQVPSALPPVSFTLRPYVDKSETLSKLVQLGVELWKLEQRPNVGSMLVKLDFHADVAPRLLFLKDLGVEEPKLGSLLTKNPFILTESLENLEARVAYLRSKKFSAQSVAAMVSKAPYLLNFSVKRLDNRLGFFQQQLGLSSEKTQNLVIRLPKLLCGSLEPVKENLKVCELEFGFRENEIRHIVTTVPKVLLANKRKLTEIFDFVHNTMGIPHSLIAKFPQVLNAKFLRIRERHLFLEYLSRAQYQPSQPSYISLDRLVFLPDEIFCSDVALASLEDFEQFQKTL</sequence>
<dbReference type="InterPro" id="IPR003690">
    <property type="entry name" value="MTERF"/>
</dbReference>
<dbReference type="GO" id="GO:0006390">
    <property type="term" value="P:mitochondrial transcription"/>
    <property type="evidence" value="ECO:0007669"/>
    <property type="project" value="TreeGrafter"/>
</dbReference>
<dbReference type="SMART" id="SM00733">
    <property type="entry name" value="Mterf"/>
    <property type="match status" value="5"/>
</dbReference>
<dbReference type="PANTHER" id="PTHR13068:SF194">
    <property type="entry name" value="TRANSCRIPTION TERMINATION FACTOR 3, MITOCHONDRIAL"/>
    <property type="match status" value="1"/>
</dbReference>
<evidence type="ECO:0000256" key="8">
    <source>
        <dbReference type="ARBA" id="ARBA00081775"/>
    </source>
</evidence>
<comment type="subcellular location">
    <subcellularLocation>
        <location evidence="1">Mitochondrion</location>
    </subcellularLocation>
</comment>
<dbReference type="Gene3D" id="1.25.70.10">
    <property type="entry name" value="Transcription termination factor 3, mitochondrial"/>
    <property type="match status" value="1"/>
</dbReference>
<evidence type="ECO:0000256" key="3">
    <source>
        <dbReference type="ARBA" id="ARBA00022946"/>
    </source>
</evidence>
<name>A0A9W7TMM7_TRIRA</name>